<feature type="binding site" evidence="8">
    <location>
        <position position="185"/>
    </location>
    <ligand>
        <name>FAD</name>
        <dbReference type="ChEBI" id="CHEBI:57692"/>
    </ligand>
</feature>
<keyword evidence="5 8" id="KW-0285">Flavoprotein</keyword>
<comment type="caution">
    <text evidence="11">The sequence shown here is derived from an EMBL/GenBank/DDBJ whole genome shotgun (WGS) entry which is preliminary data.</text>
</comment>
<gene>
    <name evidence="11" type="primary">MCR1_2</name>
    <name evidence="11" type="ORF">KI688_011819</name>
</gene>
<dbReference type="GO" id="GO:0090524">
    <property type="term" value="F:cytochrome-b5 reductase activity, acting on NADH"/>
    <property type="evidence" value="ECO:0007669"/>
    <property type="project" value="UniProtKB-EC"/>
</dbReference>
<comment type="similarity">
    <text evidence="3">Belongs to the flavoprotein pyridine nucleotide cytochrome reductase family.</text>
</comment>
<dbReference type="Pfam" id="PF00175">
    <property type="entry name" value="NAD_binding_1"/>
    <property type="match status" value="1"/>
</dbReference>
<dbReference type="GO" id="GO:0005741">
    <property type="term" value="C:mitochondrial outer membrane"/>
    <property type="evidence" value="ECO:0007669"/>
    <property type="project" value="UniProtKB-SubCell"/>
</dbReference>
<protein>
    <recommendedName>
        <fullName evidence="4">cytochrome-b5 reductase</fullName>
        <ecNumber evidence="4">1.6.2.2</ecNumber>
    </recommendedName>
</protein>
<evidence type="ECO:0000256" key="7">
    <source>
        <dbReference type="ARBA" id="ARBA00023002"/>
    </source>
</evidence>
<keyword evidence="6 8" id="KW-0274">FAD</keyword>
<dbReference type="InterPro" id="IPR001433">
    <property type="entry name" value="OxRdtase_FAD/NAD-bd"/>
</dbReference>
<evidence type="ECO:0000256" key="4">
    <source>
        <dbReference type="ARBA" id="ARBA00012011"/>
    </source>
</evidence>
<dbReference type="PROSITE" id="PS51384">
    <property type="entry name" value="FAD_FR"/>
    <property type="match status" value="1"/>
</dbReference>
<feature type="binding site" evidence="8">
    <location>
        <position position="201"/>
    </location>
    <ligand>
        <name>FAD</name>
        <dbReference type="ChEBI" id="CHEBI:57692"/>
    </ligand>
</feature>
<evidence type="ECO:0000256" key="3">
    <source>
        <dbReference type="ARBA" id="ARBA00006105"/>
    </source>
</evidence>
<feature type="binding site" evidence="8">
    <location>
        <position position="255"/>
    </location>
    <ligand>
        <name>FAD</name>
        <dbReference type="ChEBI" id="CHEBI:57692"/>
    </ligand>
</feature>
<evidence type="ECO:0000256" key="9">
    <source>
        <dbReference type="SAM" id="MobiDB-lite"/>
    </source>
</evidence>
<dbReference type="InterPro" id="IPR017927">
    <property type="entry name" value="FAD-bd_FR_type"/>
</dbReference>
<evidence type="ECO:0000313" key="12">
    <source>
        <dbReference type="Proteomes" id="UP000707451"/>
    </source>
</evidence>
<dbReference type="CDD" id="cd06183">
    <property type="entry name" value="cyt_b5_reduct_like"/>
    <property type="match status" value="1"/>
</dbReference>
<dbReference type="Pfam" id="PF00970">
    <property type="entry name" value="FAD_binding_6"/>
    <property type="match status" value="1"/>
</dbReference>
<organism evidence="11 12">
    <name type="scientific">Linnemannia hyalina</name>
    <dbReference type="NCBI Taxonomy" id="64524"/>
    <lineage>
        <taxon>Eukaryota</taxon>
        <taxon>Fungi</taxon>
        <taxon>Fungi incertae sedis</taxon>
        <taxon>Mucoromycota</taxon>
        <taxon>Mortierellomycotina</taxon>
        <taxon>Mortierellomycetes</taxon>
        <taxon>Mortierellales</taxon>
        <taxon>Mortierellaceae</taxon>
        <taxon>Linnemannia</taxon>
    </lineage>
</organism>
<dbReference type="PANTHER" id="PTHR19370">
    <property type="entry name" value="NADH-CYTOCHROME B5 REDUCTASE"/>
    <property type="match status" value="1"/>
</dbReference>
<dbReference type="PANTHER" id="PTHR19370:SF171">
    <property type="entry name" value="NADH-CYTOCHROME B5 REDUCTASE 2"/>
    <property type="match status" value="1"/>
</dbReference>
<evidence type="ECO:0000256" key="1">
    <source>
        <dbReference type="ARBA" id="ARBA00001974"/>
    </source>
</evidence>
<keyword evidence="12" id="KW-1185">Reference proteome</keyword>
<feature type="domain" description="FAD-binding FR-type" evidence="10">
    <location>
        <begin position="136"/>
        <end position="240"/>
    </location>
</feature>
<accession>A0A9P7XVK0</accession>
<feature type="compositionally biased region" description="Polar residues" evidence="9">
    <location>
        <begin position="69"/>
        <end position="80"/>
    </location>
</feature>
<comment type="subcellular location">
    <subcellularLocation>
        <location evidence="2">Mitochondrion outer membrane</location>
        <topology evidence="2">Single-pass membrane protein</topology>
    </subcellularLocation>
</comment>
<feature type="region of interest" description="Disordered" evidence="9">
    <location>
        <begin position="41"/>
        <end position="80"/>
    </location>
</feature>
<dbReference type="PRINTS" id="PR00406">
    <property type="entry name" value="CYTB5RDTASE"/>
</dbReference>
<name>A0A9P7XVK0_9FUNG</name>
<evidence type="ECO:0000259" key="10">
    <source>
        <dbReference type="PROSITE" id="PS51384"/>
    </source>
</evidence>
<dbReference type="AlphaFoldDB" id="A0A9P7XVK0"/>
<reference evidence="11" key="1">
    <citation type="submission" date="2021-06" db="EMBL/GenBank/DDBJ databases">
        <title>Genome Sequence of Mortierella hyaline Strain SCG-10, a Cold-Adapted, Nitrate-Reducing Fungus Isolated from Soil in Minnesota, USA.</title>
        <authorList>
            <person name="Aldossari N."/>
        </authorList>
    </citation>
    <scope>NUCLEOTIDE SEQUENCE</scope>
    <source>
        <strain evidence="11">SCG-10</strain>
    </source>
</reference>
<feature type="binding site" evidence="8">
    <location>
        <position position="211"/>
    </location>
    <ligand>
        <name>FAD</name>
        <dbReference type="ChEBI" id="CHEBI:57692"/>
    </ligand>
</feature>
<dbReference type="SUPFAM" id="SSF63380">
    <property type="entry name" value="Riboflavin synthase domain-like"/>
    <property type="match status" value="1"/>
</dbReference>
<dbReference type="OrthoDB" id="432685at2759"/>
<evidence type="ECO:0000256" key="5">
    <source>
        <dbReference type="ARBA" id="ARBA00022630"/>
    </source>
</evidence>
<dbReference type="InterPro" id="IPR008333">
    <property type="entry name" value="Cbr1-like_FAD-bd_dom"/>
</dbReference>
<evidence type="ECO:0000313" key="11">
    <source>
        <dbReference type="EMBL" id="KAG9068224.1"/>
    </source>
</evidence>
<evidence type="ECO:0000256" key="6">
    <source>
        <dbReference type="ARBA" id="ARBA00022827"/>
    </source>
</evidence>
<feature type="binding site" evidence="8">
    <location>
        <position position="183"/>
    </location>
    <ligand>
        <name>FAD</name>
        <dbReference type="ChEBI" id="CHEBI:57692"/>
    </ligand>
</feature>
<feature type="compositionally biased region" description="Low complexity" evidence="9">
    <location>
        <begin position="53"/>
        <end position="68"/>
    </location>
</feature>
<feature type="binding site" evidence="8">
    <location>
        <position position="210"/>
    </location>
    <ligand>
        <name>FAD</name>
        <dbReference type="ChEBI" id="CHEBI:57692"/>
    </ligand>
</feature>
<evidence type="ECO:0000256" key="8">
    <source>
        <dbReference type="PIRSR" id="PIRSR601834-1"/>
    </source>
</evidence>
<comment type="cofactor">
    <cofactor evidence="1 8">
        <name>FAD</name>
        <dbReference type="ChEBI" id="CHEBI:57692"/>
    </cofactor>
</comment>
<dbReference type="InterPro" id="IPR039261">
    <property type="entry name" value="FNR_nucleotide-bd"/>
</dbReference>
<proteinExistence type="inferred from homology"/>
<dbReference type="EC" id="1.6.2.2" evidence="4"/>
<dbReference type="InterPro" id="IPR017938">
    <property type="entry name" value="Riboflavin_synthase-like_b-brl"/>
</dbReference>
<evidence type="ECO:0000256" key="2">
    <source>
        <dbReference type="ARBA" id="ARBA00004572"/>
    </source>
</evidence>
<dbReference type="InterPro" id="IPR001834">
    <property type="entry name" value="CBR-like"/>
</dbReference>
<dbReference type="SUPFAM" id="SSF52343">
    <property type="entry name" value="Ferredoxin reductase-like, C-terminal NADP-linked domain"/>
    <property type="match status" value="1"/>
</dbReference>
<dbReference type="Gene3D" id="3.40.50.80">
    <property type="entry name" value="Nucleotide-binding domain of ferredoxin-NADP reductase (FNR) module"/>
    <property type="match status" value="1"/>
</dbReference>
<keyword evidence="7" id="KW-0560">Oxidoreductase</keyword>
<dbReference type="EMBL" id="JAHRHY010000007">
    <property type="protein sequence ID" value="KAG9068224.1"/>
    <property type="molecule type" value="Genomic_DNA"/>
</dbReference>
<feature type="binding site" evidence="8">
    <location>
        <position position="203"/>
    </location>
    <ligand>
        <name>FAD</name>
        <dbReference type="ChEBI" id="CHEBI:57692"/>
    </ligand>
</feature>
<sequence length="406" mass="44454">MFRLSTCSRGAKTATSLLTTSASSTPASHIRPTAGTAQIRSYARPPKPSSSFQHQQPTAQKTTAQKTTFNSASSTTARAPKASKTSNALTFLAVSSLGIGAYLYQWNQHSSSSGVLSSNPFFNFFSTSPADTLTTEKWTPIQLTKITKVSDHTSLFEFQLPSPCAIPISSAIYVKDDQIQAMRAYTPVHSTEQEQGTVQLLIKRYSEGQVSRFMHDAKEGQRIEMRGPVLIWPGGREDLKQWDEIGMIAGGTGITAFMPIIHSALTNPDKKVKISLLFASQSPEELYFKDELDYLVKTFPNQLHVSYTVDKAPAATSETETVSKWEGHVGFVNQGMLQGLLPPPKKVITQGDATQEQEKKSIVLVCGPESMVNHVAGTRGMNGQEPIRGVLGAMGYQREQVFRFPN</sequence>
<dbReference type="Proteomes" id="UP000707451">
    <property type="component" value="Unassembled WGS sequence"/>
</dbReference>
<dbReference type="Gene3D" id="2.40.30.10">
    <property type="entry name" value="Translation factors"/>
    <property type="match status" value="1"/>
</dbReference>